<dbReference type="HOGENOM" id="CLU_026450_0_0_1"/>
<dbReference type="InterPro" id="IPR054710">
    <property type="entry name" value="Tri101-like_N"/>
</dbReference>
<dbReference type="GO" id="GO:0044550">
    <property type="term" value="P:secondary metabolite biosynthetic process"/>
    <property type="evidence" value="ECO:0007669"/>
    <property type="project" value="TreeGrafter"/>
</dbReference>
<reference evidence="5" key="1">
    <citation type="journal article" date="2013" name="Genome Announc.">
        <title>Draft genome sequence of the grapevine dieback fungus Eutypa lata UCR-EL1.</title>
        <authorList>
            <person name="Blanco-Ulate B."/>
            <person name="Rolshausen P.E."/>
            <person name="Cantu D."/>
        </authorList>
    </citation>
    <scope>NUCLEOTIDE SEQUENCE [LARGE SCALE GENOMIC DNA]</scope>
    <source>
        <strain evidence="5">UCR-EL1</strain>
    </source>
</reference>
<dbReference type="Gene3D" id="3.30.559.10">
    <property type="entry name" value="Chloramphenicol acetyltransferase-like domain"/>
    <property type="match status" value="2"/>
</dbReference>
<keyword evidence="5" id="KW-1185">Reference proteome</keyword>
<dbReference type="InterPro" id="IPR050317">
    <property type="entry name" value="Plant_Fungal_Acyltransferase"/>
</dbReference>
<dbReference type="AlphaFoldDB" id="M7TSX1"/>
<dbReference type="EMBL" id="KB706016">
    <property type="protein sequence ID" value="EMR69760.1"/>
    <property type="molecule type" value="Genomic_DNA"/>
</dbReference>
<organism evidence="4 5">
    <name type="scientific">Eutypa lata (strain UCR-EL1)</name>
    <name type="common">Grapevine dieback disease fungus</name>
    <name type="synonym">Eutypa armeniacae</name>
    <dbReference type="NCBI Taxonomy" id="1287681"/>
    <lineage>
        <taxon>Eukaryota</taxon>
        <taxon>Fungi</taxon>
        <taxon>Dikarya</taxon>
        <taxon>Ascomycota</taxon>
        <taxon>Pezizomycotina</taxon>
        <taxon>Sordariomycetes</taxon>
        <taxon>Xylariomycetidae</taxon>
        <taxon>Xylariales</taxon>
        <taxon>Diatrypaceae</taxon>
        <taxon>Eutypa</taxon>
    </lineage>
</organism>
<feature type="region of interest" description="Disordered" evidence="2">
    <location>
        <begin position="292"/>
        <end position="316"/>
    </location>
</feature>
<keyword evidence="1 4" id="KW-0808">Transferase</keyword>
<dbReference type="PANTHER" id="PTHR31642:SF310">
    <property type="entry name" value="FATTY ALCOHOL:CAFFEOYL-COA ACYLTRANSFERASE"/>
    <property type="match status" value="1"/>
</dbReference>
<dbReference type="OrthoDB" id="1862401at2759"/>
<dbReference type="Pfam" id="PF22664">
    <property type="entry name" value="TRI-like_N"/>
    <property type="match status" value="1"/>
</dbReference>
<feature type="compositionally biased region" description="Low complexity" evidence="2">
    <location>
        <begin position="237"/>
        <end position="254"/>
    </location>
</feature>
<proteinExistence type="predicted"/>
<dbReference type="Proteomes" id="UP000012174">
    <property type="component" value="Unassembled WGS sequence"/>
</dbReference>
<gene>
    <name evidence="4" type="ORF">UCREL1_3196</name>
</gene>
<dbReference type="OMA" id="SPVHELM"/>
<sequence length="506" mass="55838">MFVSADFLLRCSSPGTNQCFGPISVRRAPFYTIPFDVCVADKEAWPTYQHMRDEGFPPSLFIDPWYARQGDPERASEPLPVSRVQARFVEGGMLLSVFLHHSIMDGQSLGIFLECLAAQTRLQQGPADHPSEQKIALSAPRHYYHNLKTHHHHHHHNYQQQHQKGGSDLRAQFQRLAAKCPEYTILPDFSGPTQPRYFDAGTPMNEIERTGRIFVFSNERLEALRELVVRIHASDVSTSTSGSGSSSAPARSPTLLPTTTTCYTALAALTFAHVTRARRVAENYLLGSNNSMGGTTATATAKNTTTTTTTTTTSTNPKSVRRAVAATATTAQLWNSVNWRFRGAFQDATKDYFGNAALPAVTRVATDGLAAACEDDAALARTVLLVRETIDGVDQAYVHKRLAMLAAAPDPRLIGLKYDPRAAEALAFNTWRHFGADAEWHVPGCPVRKAHAIRRAHGGWNLGTALILPAQAGSTKQELFVSLSVKAMERLCNDERWMRWVDRVIG</sequence>
<dbReference type="GO" id="GO:0016747">
    <property type="term" value="F:acyltransferase activity, transferring groups other than amino-acyl groups"/>
    <property type="evidence" value="ECO:0007669"/>
    <property type="project" value="TreeGrafter"/>
</dbReference>
<feature type="domain" description="Trichothecene 3-O-acetyltransferase-like N-terminal" evidence="3">
    <location>
        <begin position="41"/>
        <end position="113"/>
    </location>
</feature>
<name>M7TSX1_EUTLA</name>
<evidence type="ECO:0000256" key="2">
    <source>
        <dbReference type="SAM" id="MobiDB-lite"/>
    </source>
</evidence>
<dbReference type="KEGG" id="ela:UCREL1_3196"/>
<dbReference type="eggNOG" id="ENOG502T1DZ">
    <property type="taxonomic scope" value="Eukaryota"/>
</dbReference>
<protein>
    <submittedName>
        <fullName evidence="4">Putative c-8 acyltransferase protein</fullName>
    </submittedName>
</protein>
<evidence type="ECO:0000313" key="5">
    <source>
        <dbReference type="Proteomes" id="UP000012174"/>
    </source>
</evidence>
<feature type="region of interest" description="Disordered" evidence="2">
    <location>
        <begin position="235"/>
        <end position="254"/>
    </location>
</feature>
<dbReference type="InterPro" id="IPR023213">
    <property type="entry name" value="CAT-like_dom_sf"/>
</dbReference>
<evidence type="ECO:0000259" key="3">
    <source>
        <dbReference type="Pfam" id="PF22664"/>
    </source>
</evidence>
<feature type="compositionally biased region" description="Low complexity" evidence="2">
    <location>
        <begin position="295"/>
        <end position="315"/>
    </location>
</feature>
<evidence type="ECO:0000313" key="4">
    <source>
        <dbReference type="EMBL" id="EMR69760.1"/>
    </source>
</evidence>
<keyword evidence="4" id="KW-0012">Acyltransferase</keyword>
<evidence type="ECO:0000256" key="1">
    <source>
        <dbReference type="ARBA" id="ARBA00022679"/>
    </source>
</evidence>
<accession>M7TSX1</accession>
<dbReference type="PANTHER" id="PTHR31642">
    <property type="entry name" value="TRICHOTHECENE 3-O-ACETYLTRANSFERASE"/>
    <property type="match status" value="1"/>
</dbReference>